<dbReference type="Gene3D" id="3.30.70.270">
    <property type="match status" value="1"/>
</dbReference>
<comment type="caution">
    <text evidence="1">The sequence shown here is derived from an EMBL/GenBank/DDBJ whole genome shotgun (WGS) entry which is preliminary data.</text>
</comment>
<name>A0A371H270_MUCPR</name>
<evidence type="ECO:0008006" key="3">
    <source>
        <dbReference type="Google" id="ProtNLM"/>
    </source>
</evidence>
<keyword evidence="2" id="KW-1185">Reference proteome</keyword>
<dbReference type="EMBL" id="QJKJ01003786">
    <property type="protein sequence ID" value="RDX96881.1"/>
    <property type="molecule type" value="Genomic_DNA"/>
</dbReference>
<sequence length="67" mass="7739">MGRPTAIKSCPLALRTQEPPTNISCVRDDMVVKLPNLKKHIKDLEEIFAQVQKYDMRLNPNKCVFRV</sequence>
<organism evidence="1 2">
    <name type="scientific">Mucuna pruriens</name>
    <name type="common">Velvet bean</name>
    <name type="synonym">Dolichos pruriens</name>
    <dbReference type="NCBI Taxonomy" id="157652"/>
    <lineage>
        <taxon>Eukaryota</taxon>
        <taxon>Viridiplantae</taxon>
        <taxon>Streptophyta</taxon>
        <taxon>Embryophyta</taxon>
        <taxon>Tracheophyta</taxon>
        <taxon>Spermatophyta</taxon>
        <taxon>Magnoliopsida</taxon>
        <taxon>eudicotyledons</taxon>
        <taxon>Gunneridae</taxon>
        <taxon>Pentapetalae</taxon>
        <taxon>rosids</taxon>
        <taxon>fabids</taxon>
        <taxon>Fabales</taxon>
        <taxon>Fabaceae</taxon>
        <taxon>Papilionoideae</taxon>
        <taxon>50 kb inversion clade</taxon>
        <taxon>NPAAA clade</taxon>
        <taxon>indigoferoid/millettioid clade</taxon>
        <taxon>Phaseoleae</taxon>
        <taxon>Mucuna</taxon>
    </lineage>
</organism>
<reference evidence="1" key="1">
    <citation type="submission" date="2018-05" db="EMBL/GenBank/DDBJ databases">
        <title>Draft genome of Mucuna pruriens seed.</title>
        <authorList>
            <person name="Nnadi N.E."/>
            <person name="Vos R."/>
            <person name="Hasami M.H."/>
            <person name="Devisetty U.K."/>
            <person name="Aguiy J.C."/>
        </authorList>
    </citation>
    <scope>NUCLEOTIDE SEQUENCE [LARGE SCALE GENOMIC DNA]</scope>
    <source>
        <strain evidence="1">JCA_2017</strain>
    </source>
</reference>
<dbReference type="SUPFAM" id="SSF56672">
    <property type="entry name" value="DNA/RNA polymerases"/>
    <property type="match status" value="1"/>
</dbReference>
<dbReference type="AlphaFoldDB" id="A0A371H270"/>
<accession>A0A371H270</accession>
<dbReference type="InterPro" id="IPR043128">
    <property type="entry name" value="Rev_trsase/Diguanyl_cyclase"/>
</dbReference>
<evidence type="ECO:0000313" key="1">
    <source>
        <dbReference type="EMBL" id="RDX96881.1"/>
    </source>
</evidence>
<dbReference type="Proteomes" id="UP000257109">
    <property type="component" value="Unassembled WGS sequence"/>
</dbReference>
<feature type="non-terminal residue" evidence="1">
    <location>
        <position position="1"/>
    </location>
</feature>
<evidence type="ECO:0000313" key="2">
    <source>
        <dbReference type="Proteomes" id="UP000257109"/>
    </source>
</evidence>
<dbReference type="OrthoDB" id="101614at2759"/>
<gene>
    <name evidence="1" type="ORF">CR513_20417</name>
</gene>
<dbReference type="InterPro" id="IPR043502">
    <property type="entry name" value="DNA/RNA_pol_sf"/>
</dbReference>
<proteinExistence type="predicted"/>
<protein>
    <recommendedName>
        <fullName evidence="3">Reverse transcriptase domain-containing protein</fullName>
    </recommendedName>
</protein>